<dbReference type="eggNOG" id="ENOG502ZABR">
    <property type="taxonomic scope" value="Bacteria"/>
</dbReference>
<dbReference type="GeneID" id="69502347"/>
<protein>
    <submittedName>
        <fullName evidence="1">Uncharacterized protein</fullName>
    </submittedName>
</protein>
<dbReference type="AlphaFoldDB" id="I8XIE5"/>
<dbReference type="HOGENOM" id="CLU_043660_0_0_10"/>
<proteinExistence type="predicted"/>
<evidence type="ECO:0000313" key="1">
    <source>
        <dbReference type="EMBL" id="EIY49832.1"/>
    </source>
</evidence>
<accession>I8XIE5</accession>
<gene>
    <name evidence="1" type="ORF">HMPREF1068_02391</name>
</gene>
<dbReference type="Proteomes" id="UP000003089">
    <property type="component" value="Unassembled WGS sequence"/>
</dbReference>
<name>I8XIE5_9BACE</name>
<dbReference type="PATRIC" id="fig|997884.3.peg.2455"/>
<dbReference type="RefSeq" id="WP_007485492.1">
    <property type="nucleotide sequence ID" value="NZ_JH724314.1"/>
</dbReference>
<organism evidence="1 2">
    <name type="scientific">Bacteroides nordii CL02T12C05</name>
    <dbReference type="NCBI Taxonomy" id="997884"/>
    <lineage>
        <taxon>Bacteria</taxon>
        <taxon>Pseudomonadati</taxon>
        <taxon>Bacteroidota</taxon>
        <taxon>Bacteroidia</taxon>
        <taxon>Bacteroidales</taxon>
        <taxon>Bacteroidaceae</taxon>
        <taxon>Bacteroides</taxon>
    </lineage>
</organism>
<dbReference type="EMBL" id="AGXS01000016">
    <property type="protein sequence ID" value="EIY49832.1"/>
    <property type="molecule type" value="Genomic_DNA"/>
</dbReference>
<evidence type="ECO:0000313" key="2">
    <source>
        <dbReference type="Proteomes" id="UP000003089"/>
    </source>
</evidence>
<keyword evidence="2" id="KW-1185">Reference proteome</keyword>
<reference evidence="1 2" key="1">
    <citation type="submission" date="2012-02" db="EMBL/GenBank/DDBJ databases">
        <title>The Genome Sequence of Bacteroides nordii CL02T12C05.</title>
        <authorList>
            <consortium name="The Broad Institute Genome Sequencing Platform"/>
            <person name="Earl A."/>
            <person name="Ward D."/>
            <person name="Feldgarden M."/>
            <person name="Gevers D."/>
            <person name="Zitomersky N.L."/>
            <person name="Coyne M.J."/>
            <person name="Comstock L.E."/>
            <person name="Young S.K."/>
            <person name="Zeng Q."/>
            <person name="Gargeya S."/>
            <person name="Fitzgerald M."/>
            <person name="Haas B."/>
            <person name="Abouelleil A."/>
            <person name="Alvarado L."/>
            <person name="Arachchi H.M."/>
            <person name="Berlin A."/>
            <person name="Chapman S.B."/>
            <person name="Gearin G."/>
            <person name="Goldberg J."/>
            <person name="Griggs A."/>
            <person name="Gujja S."/>
            <person name="Hansen M."/>
            <person name="Heiman D."/>
            <person name="Howarth C."/>
            <person name="Larimer J."/>
            <person name="Lui A."/>
            <person name="MacDonald P.J.P."/>
            <person name="McCowen C."/>
            <person name="Montmayeur A."/>
            <person name="Murphy C."/>
            <person name="Neiman D."/>
            <person name="Pearson M."/>
            <person name="Priest M."/>
            <person name="Roberts A."/>
            <person name="Saif S."/>
            <person name="Shea T."/>
            <person name="Sisk P."/>
            <person name="Stolte C."/>
            <person name="Sykes S."/>
            <person name="Wortman J."/>
            <person name="Nusbaum C."/>
            <person name="Birren B."/>
        </authorList>
    </citation>
    <scope>NUCLEOTIDE SEQUENCE [LARGE SCALE GENOMIC DNA]</scope>
    <source>
        <strain evidence="1 2">CL02T12C05</strain>
    </source>
</reference>
<sequence length="496" mass="58025">MVYFTDCFNINEDVLNQYGAFNISLINDLPLFIDPFLLYASKKEEYKKLHEGILDYLLFLKEKSEYGYLTEAEIKSWYKFSEVKQNWLGYSISGNGGSGLGLKFGKAMSDNMHIVYNDLNKEVITQTSHIEKVGLFQLGVGRDNISDFSCNLIKAYLLEYTENFAKKYLKAEQTKKVNVPKVYFDYELERWMSKEFILPYYNNDYIILTPKDLLTKDENWINSHDLRGHFLEICGSIPNDQLRSEINSFYFSRLPSPTRIKGRNTQKQPTLKEIAIAVNRTIQQYPELLNFYIKQKEENKEGAKNISKEKVLEVETLFKSNVQYLINELLKQSEFYSLPPEGSLNEALKRVLYLKDFIENKDGYKLFYYKNEPIKREADLQVIYRLTWYSSPFDVNREVNNGRGPVDYTVSKGSRDKTLIEFKLASNSKLKMNLENQVKIYEEANDTKQSIKVIMYFNNVEYVKLMKVLKELNLENDPNIVLIDARDNKPSASNVK</sequence>
<comment type="caution">
    <text evidence="1">The sequence shown here is derived from an EMBL/GenBank/DDBJ whole genome shotgun (WGS) entry which is preliminary data.</text>
</comment>